<organism evidence="2 3">
    <name type="scientific">Sulfuracidifex metallicus DSM 6482 = JCM 9184</name>
    <dbReference type="NCBI Taxonomy" id="523847"/>
    <lineage>
        <taxon>Archaea</taxon>
        <taxon>Thermoproteota</taxon>
        <taxon>Thermoprotei</taxon>
        <taxon>Sulfolobales</taxon>
        <taxon>Sulfolobaceae</taxon>
        <taxon>Sulfuracidifex</taxon>
    </lineage>
</organism>
<keyword evidence="3" id="KW-1185">Reference proteome</keyword>
<sequence>MSSQLTDLKSIIDITKGKATPVIVAMAYYPFFYETTLEITTYARARGIKLYRVDKLLLPIVVLIVKTAEDLYTTVTLKLSGKYRGNFDIMPRRNDIIIIAYGVVILCLSLSLHF</sequence>
<dbReference type="Proteomes" id="UP000470772">
    <property type="component" value="Unassembled WGS sequence"/>
</dbReference>
<dbReference type="AlphaFoldDB" id="A0A6A9QG82"/>
<keyword evidence="1" id="KW-0472">Membrane</keyword>
<dbReference type="RefSeq" id="WP_054838764.1">
    <property type="nucleotide sequence ID" value="NZ_BBBY01000017.1"/>
</dbReference>
<keyword evidence="1" id="KW-0812">Transmembrane</keyword>
<evidence type="ECO:0008006" key="4">
    <source>
        <dbReference type="Google" id="ProtNLM"/>
    </source>
</evidence>
<reference evidence="2 3" key="1">
    <citation type="submission" date="2019-10" db="EMBL/GenBank/DDBJ databases">
        <title>Sequencing and Assembly of Multiple Reported Metal-Biooxidizing Members of the Extremely Thermoacidophilic Archaeal Family Sulfolobaceae.</title>
        <authorList>
            <person name="Counts J.A."/>
            <person name="Kelly R.M."/>
        </authorList>
    </citation>
    <scope>NUCLEOTIDE SEQUENCE [LARGE SCALE GENOMIC DNA]</scope>
    <source>
        <strain evidence="2 3">DSM 6482</strain>
    </source>
</reference>
<evidence type="ECO:0000256" key="1">
    <source>
        <dbReference type="SAM" id="Phobius"/>
    </source>
</evidence>
<evidence type="ECO:0000313" key="3">
    <source>
        <dbReference type="Proteomes" id="UP000470772"/>
    </source>
</evidence>
<accession>A0A6A9QG82</accession>
<keyword evidence="1" id="KW-1133">Transmembrane helix</keyword>
<feature type="transmembrane region" description="Helical" evidence="1">
    <location>
        <begin position="96"/>
        <end position="113"/>
    </location>
</feature>
<protein>
    <recommendedName>
        <fullName evidence="4">Energy-coupling factor transporter transmembrane protein EcfT</fullName>
    </recommendedName>
</protein>
<gene>
    <name evidence="2" type="ORF">GC250_01130</name>
</gene>
<evidence type="ECO:0000313" key="2">
    <source>
        <dbReference type="EMBL" id="MUN28096.1"/>
    </source>
</evidence>
<comment type="caution">
    <text evidence="2">The sequence shown here is derived from an EMBL/GenBank/DDBJ whole genome shotgun (WGS) entry which is preliminary data.</text>
</comment>
<dbReference type="OrthoDB" id="34561at2157"/>
<name>A0A6A9QG82_SULME</name>
<dbReference type="EMBL" id="WGGD01000005">
    <property type="protein sequence ID" value="MUN28096.1"/>
    <property type="molecule type" value="Genomic_DNA"/>
</dbReference>
<proteinExistence type="predicted"/>